<reference evidence="3 4" key="1">
    <citation type="submission" date="2018-09" db="EMBL/GenBank/DDBJ databases">
        <title>A high-quality reference genome of wild soybean provides a powerful tool to mine soybean genomes.</title>
        <authorList>
            <person name="Xie M."/>
            <person name="Chung C.Y.L."/>
            <person name="Li M.-W."/>
            <person name="Wong F.-L."/>
            <person name="Chan T.-F."/>
            <person name="Lam H.-M."/>
        </authorList>
    </citation>
    <scope>NUCLEOTIDE SEQUENCE [LARGE SCALE GENOMIC DNA]</scope>
    <source>
        <strain evidence="4">cv. W05</strain>
        <tissue evidence="3">Hypocotyl of etiolated seedlings</tissue>
    </source>
</reference>
<gene>
    <name evidence="3" type="ORF">D0Y65_042294</name>
</gene>
<comment type="caution">
    <text evidence="3">The sequence shown here is derived from an EMBL/GenBank/DDBJ whole genome shotgun (WGS) entry which is preliminary data.</text>
</comment>
<dbReference type="Pfam" id="PF07727">
    <property type="entry name" value="RVT_2"/>
    <property type="match status" value="1"/>
</dbReference>
<dbReference type="Proteomes" id="UP000289340">
    <property type="component" value="Chromosome 16"/>
</dbReference>
<name>A0A445GCD0_GLYSO</name>
<keyword evidence="3" id="KW-0548">Nucleotidyltransferase</keyword>
<keyword evidence="4" id="KW-1185">Reference proteome</keyword>
<sequence>MDQKIPIVSTKTLIQDLFSFKNPCCRLQPLAAAIYSGNTGFGPPLSARQNPSGYGFYLTPTGSHAAFVHRLDLTSSLQGQSKVFFLETHFFSSSKQDINSIQKVLLIPSFNPVVFPIRENSNQEQNHSRPPTNRAVKLSSPPPLISQHRTQGIDPTLHGESSSSCYSPLASPMTDPSSSLLHHHLLMMMTQALEHSDTWELVPLLPGKKVVGCRWVYAIKVGPNGEVDRLKAQLVAKGYTQIYGLDYGDTFSPVAKITTILLFFAMAAIVIGPYFHSIEGIVVSQRKYALCILEEIGMTNSRPIDSPMDPNQKLMANQETSLPSSRIRALLSRLTCVVRHAAVACVVHWSSVSRVHRLLVCCRRARERRLLLSCASPAPAPPFVALETAAGRAAEEEKLGHGYGGRHSAAISNPQHHRYLVAFFQISATPFHHGRFLITLTRPNISFAISVASQFMQAPHVDHWKAMIRILRYIKKAPRQGLLYENKGNTQIFGFCEADWARDAP</sequence>
<accession>A0A445GCD0</accession>
<dbReference type="InterPro" id="IPR013103">
    <property type="entry name" value="RVT_2"/>
</dbReference>
<organism evidence="3 4">
    <name type="scientific">Glycine soja</name>
    <name type="common">Wild soybean</name>
    <dbReference type="NCBI Taxonomy" id="3848"/>
    <lineage>
        <taxon>Eukaryota</taxon>
        <taxon>Viridiplantae</taxon>
        <taxon>Streptophyta</taxon>
        <taxon>Embryophyta</taxon>
        <taxon>Tracheophyta</taxon>
        <taxon>Spermatophyta</taxon>
        <taxon>Magnoliopsida</taxon>
        <taxon>eudicotyledons</taxon>
        <taxon>Gunneridae</taxon>
        <taxon>Pentapetalae</taxon>
        <taxon>rosids</taxon>
        <taxon>fabids</taxon>
        <taxon>Fabales</taxon>
        <taxon>Fabaceae</taxon>
        <taxon>Papilionoideae</taxon>
        <taxon>50 kb inversion clade</taxon>
        <taxon>NPAAA clade</taxon>
        <taxon>indigoferoid/millettioid clade</taxon>
        <taxon>Phaseoleae</taxon>
        <taxon>Glycine</taxon>
        <taxon>Glycine subgen. Soja</taxon>
    </lineage>
</organism>
<feature type="compositionally biased region" description="Polar residues" evidence="1">
    <location>
        <begin position="120"/>
        <end position="131"/>
    </location>
</feature>
<evidence type="ECO:0000256" key="1">
    <source>
        <dbReference type="SAM" id="MobiDB-lite"/>
    </source>
</evidence>
<evidence type="ECO:0000313" key="4">
    <source>
        <dbReference type="Proteomes" id="UP000289340"/>
    </source>
</evidence>
<proteinExistence type="predicted"/>
<protein>
    <submittedName>
        <fullName evidence="3">Retrovirus-related Pol polyprotein from transposon RE1</fullName>
        <ecNumber evidence="3">2.7.7.7</ecNumber>
    </submittedName>
</protein>
<dbReference type="PANTHER" id="PTHR11439">
    <property type="entry name" value="GAG-POL-RELATED RETROTRANSPOSON"/>
    <property type="match status" value="1"/>
</dbReference>
<dbReference type="AlphaFoldDB" id="A0A445GCD0"/>
<evidence type="ECO:0000259" key="2">
    <source>
        <dbReference type="Pfam" id="PF07727"/>
    </source>
</evidence>
<keyword evidence="3" id="KW-0808">Transferase</keyword>
<evidence type="ECO:0000313" key="3">
    <source>
        <dbReference type="EMBL" id="RZB58914.1"/>
    </source>
</evidence>
<dbReference type="GO" id="GO:0003887">
    <property type="term" value="F:DNA-directed DNA polymerase activity"/>
    <property type="evidence" value="ECO:0007669"/>
    <property type="project" value="UniProtKB-EC"/>
</dbReference>
<dbReference type="PANTHER" id="PTHR11439:SF485">
    <property type="entry name" value="REVERSE TRANSCRIPTASE TY1_COPIA-TYPE DOMAIN-CONTAINING PROTEIN"/>
    <property type="match status" value="1"/>
</dbReference>
<feature type="region of interest" description="Disordered" evidence="1">
    <location>
        <begin position="120"/>
        <end position="147"/>
    </location>
</feature>
<dbReference type="EMBL" id="QZWG01000016">
    <property type="protein sequence ID" value="RZB58914.1"/>
    <property type="molecule type" value="Genomic_DNA"/>
</dbReference>
<feature type="domain" description="Reverse transcriptase Ty1/copia-type" evidence="2">
    <location>
        <begin position="197"/>
        <end position="268"/>
    </location>
</feature>
<dbReference type="EC" id="2.7.7.7" evidence="3"/>